<dbReference type="Proteomes" id="UP001262410">
    <property type="component" value="Unassembled WGS sequence"/>
</dbReference>
<dbReference type="EMBL" id="JAVDPW010000003">
    <property type="protein sequence ID" value="MDR6289161.1"/>
    <property type="molecule type" value="Genomic_DNA"/>
</dbReference>
<keyword evidence="2" id="KW-0813">Transport</keyword>
<dbReference type="InterPro" id="IPR027417">
    <property type="entry name" value="P-loop_NTPase"/>
</dbReference>
<dbReference type="GO" id="GO:0016740">
    <property type="term" value="F:transferase activity"/>
    <property type="evidence" value="ECO:0007669"/>
    <property type="project" value="UniProtKB-KW"/>
</dbReference>
<gene>
    <name evidence="7" type="ORF">E9232_001676</name>
</gene>
<keyword evidence="8" id="KW-1185">Reference proteome</keyword>
<evidence type="ECO:0000256" key="2">
    <source>
        <dbReference type="ARBA" id="ARBA00022448"/>
    </source>
</evidence>
<dbReference type="RefSeq" id="WP_309793326.1">
    <property type="nucleotide sequence ID" value="NZ_JAVDPW010000003.1"/>
</dbReference>
<dbReference type="PROSITE" id="PS00211">
    <property type="entry name" value="ABC_TRANSPORTER_1"/>
    <property type="match status" value="1"/>
</dbReference>
<comment type="similarity">
    <text evidence="1">Belongs to the ABC transporter superfamily.</text>
</comment>
<keyword evidence="3" id="KW-0547">Nucleotide-binding</keyword>
<reference evidence="7 8" key="1">
    <citation type="submission" date="2023-07" db="EMBL/GenBank/DDBJ databases">
        <title>Sorghum-associated microbial communities from plants grown in Nebraska, USA.</title>
        <authorList>
            <person name="Schachtman D."/>
        </authorList>
    </citation>
    <scope>NUCLEOTIDE SEQUENCE [LARGE SCALE GENOMIC DNA]</scope>
    <source>
        <strain evidence="7 8">584</strain>
    </source>
</reference>
<dbReference type="InterPro" id="IPR052156">
    <property type="entry name" value="BCAA_Transport_ATP-bd_LivF"/>
</dbReference>
<dbReference type="InterPro" id="IPR017871">
    <property type="entry name" value="ABC_transporter-like_CS"/>
</dbReference>
<dbReference type="SMART" id="SM00382">
    <property type="entry name" value="AAA"/>
    <property type="match status" value="1"/>
</dbReference>
<dbReference type="GO" id="GO:0005524">
    <property type="term" value="F:ATP binding"/>
    <property type="evidence" value="ECO:0007669"/>
    <property type="project" value="UniProtKB-KW"/>
</dbReference>
<sequence length="244" mass="25697">MTAALEASGLVAGYERGLPIVKGASIRLGDREIVTILGPNGAGKSTLIKAIAGLVPISDGTVSLFGQRIDGVPAQLMVRRGLAFVPQTENVFARLTVQENLDLAAGVLPRARRAERIAAQYALFPDLARARREAAGRLSGGQRQMVAVARALIPDPKVVMLDEPSAGLSPKLVGVVFEMLRRVRDLGVAILLVEQNARAALAISDRAYVLVDGRERLERPAAGLMDAPEVKALYLGHGAAAGVA</sequence>
<evidence type="ECO:0000259" key="6">
    <source>
        <dbReference type="PROSITE" id="PS50893"/>
    </source>
</evidence>
<dbReference type="PANTHER" id="PTHR43820:SF4">
    <property type="entry name" value="HIGH-AFFINITY BRANCHED-CHAIN AMINO ACID TRANSPORT ATP-BINDING PROTEIN LIVF"/>
    <property type="match status" value="1"/>
</dbReference>
<dbReference type="CDD" id="cd03224">
    <property type="entry name" value="ABC_TM1139_LivF_branched"/>
    <property type="match status" value="1"/>
</dbReference>
<feature type="domain" description="ABC transporter" evidence="6">
    <location>
        <begin position="5"/>
        <end position="237"/>
    </location>
</feature>
<dbReference type="PANTHER" id="PTHR43820">
    <property type="entry name" value="HIGH-AFFINITY BRANCHED-CHAIN AMINO ACID TRANSPORT ATP-BINDING PROTEIN LIVF"/>
    <property type="match status" value="1"/>
</dbReference>
<evidence type="ECO:0000256" key="1">
    <source>
        <dbReference type="ARBA" id="ARBA00005417"/>
    </source>
</evidence>
<keyword evidence="5" id="KW-0029">Amino-acid transport</keyword>
<evidence type="ECO:0000313" key="7">
    <source>
        <dbReference type="EMBL" id="MDR6289161.1"/>
    </source>
</evidence>
<dbReference type="SUPFAM" id="SSF52540">
    <property type="entry name" value="P-loop containing nucleoside triphosphate hydrolases"/>
    <property type="match status" value="1"/>
</dbReference>
<accession>A0ABU1JKL6</accession>
<keyword evidence="7" id="KW-0808">Transferase</keyword>
<evidence type="ECO:0000256" key="4">
    <source>
        <dbReference type="ARBA" id="ARBA00022840"/>
    </source>
</evidence>
<dbReference type="PROSITE" id="PS50893">
    <property type="entry name" value="ABC_TRANSPORTER_2"/>
    <property type="match status" value="1"/>
</dbReference>
<keyword evidence="4 7" id="KW-0067">ATP-binding</keyword>
<organism evidence="7 8">
    <name type="scientific">Inquilinus ginsengisoli</name>
    <dbReference type="NCBI Taxonomy" id="363840"/>
    <lineage>
        <taxon>Bacteria</taxon>
        <taxon>Pseudomonadati</taxon>
        <taxon>Pseudomonadota</taxon>
        <taxon>Alphaproteobacteria</taxon>
        <taxon>Rhodospirillales</taxon>
        <taxon>Rhodospirillaceae</taxon>
        <taxon>Inquilinus</taxon>
    </lineage>
</organism>
<evidence type="ECO:0000313" key="8">
    <source>
        <dbReference type="Proteomes" id="UP001262410"/>
    </source>
</evidence>
<evidence type="ECO:0000256" key="5">
    <source>
        <dbReference type="ARBA" id="ARBA00022970"/>
    </source>
</evidence>
<dbReference type="InterPro" id="IPR003593">
    <property type="entry name" value="AAA+_ATPase"/>
</dbReference>
<comment type="caution">
    <text evidence="7">The sequence shown here is derived from an EMBL/GenBank/DDBJ whole genome shotgun (WGS) entry which is preliminary data.</text>
</comment>
<dbReference type="InterPro" id="IPR003439">
    <property type="entry name" value="ABC_transporter-like_ATP-bd"/>
</dbReference>
<evidence type="ECO:0000256" key="3">
    <source>
        <dbReference type="ARBA" id="ARBA00022741"/>
    </source>
</evidence>
<dbReference type="Gene3D" id="3.40.50.300">
    <property type="entry name" value="P-loop containing nucleotide triphosphate hydrolases"/>
    <property type="match status" value="1"/>
</dbReference>
<proteinExistence type="inferred from homology"/>
<protein>
    <submittedName>
        <fullName evidence="7">Branched-chain amino acid transport system ATP-binding protein</fullName>
    </submittedName>
</protein>
<name>A0ABU1JKL6_9PROT</name>
<dbReference type="Pfam" id="PF00005">
    <property type="entry name" value="ABC_tran"/>
    <property type="match status" value="1"/>
</dbReference>